<dbReference type="PANTHER" id="PTHR43428:SF1">
    <property type="entry name" value="ARSENATE REDUCTASE"/>
    <property type="match status" value="1"/>
</dbReference>
<dbReference type="PANTHER" id="PTHR43428">
    <property type="entry name" value="ARSENATE REDUCTASE"/>
    <property type="match status" value="1"/>
</dbReference>
<name>A0A557RMS2_9GAMM</name>
<dbReference type="CDD" id="cd16345">
    <property type="entry name" value="LMWP_ArsC"/>
    <property type="match status" value="1"/>
</dbReference>
<dbReference type="Pfam" id="PF01451">
    <property type="entry name" value="LMWPc"/>
    <property type="match status" value="1"/>
</dbReference>
<sequence length="175" mass="19117">MAHYNVLFLCTGNSARSIIAEALLNRMGNGRFTAYSAGSMATGTVNPLALQVLERMDLPTEGLYSKNWDVFAGDDAPAMDFIFTVCDQAAAEPCPVWPGQPMTAHWGLPDPAAVEGTEEERLRAFRDTAAALRRRLGLLMNLPMESLDRLKLAHALEDIGHSQETDHDGSDRALD</sequence>
<reference evidence="3 4" key="1">
    <citation type="submission" date="2019-07" db="EMBL/GenBank/DDBJ databases">
        <title>Reclasification of Spiribacter aquaticus.</title>
        <authorList>
            <person name="Leon M.J."/>
            <person name="Sanchez-Porro C."/>
            <person name="Ventosa A."/>
        </authorList>
    </citation>
    <scope>NUCLEOTIDE SEQUENCE [LARGE SCALE GENOMIC DNA]</scope>
    <source>
        <strain evidence="3 4">SP30</strain>
    </source>
</reference>
<gene>
    <name evidence="3" type="ORF">FPL11_01460</name>
</gene>
<evidence type="ECO:0000259" key="2">
    <source>
        <dbReference type="SMART" id="SM00226"/>
    </source>
</evidence>
<dbReference type="SMART" id="SM00226">
    <property type="entry name" value="LMWPc"/>
    <property type="match status" value="1"/>
</dbReference>
<dbReference type="EMBL" id="VMKP01000001">
    <property type="protein sequence ID" value="TVO66385.1"/>
    <property type="molecule type" value="Genomic_DNA"/>
</dbReference>
<keyword evidence="4" id="KW-1185">Reference proteome</keyword>
<dbReference type="Proteomes" id="UP000316688">
    <property type="component" value="Unassembled WGS sequence"/>
</dbReference>
<evidence type="ECO:0000256" key="1">
    <source>
        <dbReference type="ARBA" id="ARBA00022849"/>
    </source>
</evidence>
<dbReference type="AlphaFoldDB" id="A0A557RMS2"/>
<organism evidence="3 4">
    <name type="scientific">Spiribacter aquaticus</name>
    <dbReference type="NCBI Taxonomy" id="1935996"/>
    <lineage>
        <taxon>Bacteria</taxon>
        <taxon>Pseudomonadati</taxon>
        <taxon>Pseudomonadota</taxon>
        <taxon>Gammaproteobacteria</taxon>
        <taxon>Chromatiales</taxon>
        <taxon>Ectothiorhodospiraceae</taxon>
        <taxon>Spiribacter</taxon>
    </lineage>
</organism>
<proteinExistence type="predicted"/>
<dbReference type="InterPro" id="IPR036196">
    <property type="entry name" value="Ptyr_pPase_sf"/>
</dbReference>
<accession>A0A557RMS2</accession>
<feature type="domain" description="Phosphotyrosine protein phosphatase I" evidence="2">
    <location>
        <begin position="4"/>
        <end position="142"/>
    </location>
</feature>
<dbReference type="Gene3D" id="3.40.50.2300">
    <property type="match status" value="1"/>
</dbReference>
<dbReference type="SUPFAM" id="SSF52788">
    <property type="entry name" value="Phosphotyrosine protein phosphatases I"/>
    <property type="match status" value="1"/>
</dbReference>
<dbReference type="RefSeq" id="WP_144346932.1">
    <property type="nucleotide sequence ID" value="NZ_VMKP01000001.1"/>
</dbReference>
<dbReference type="InterPro" id="IPR023485">
    <property type="entry name" value="Ptyr_pPase"/>
</dbReference>
<comment type="caution">
    <text evidence="3">The sequence shown here is derived from an EMBL/GenBank/DDBJ whole genome shotgun (WGS) entry which is preliminary data.</text>
</comment>
<dbReference type="GO" id="GO:0046685">
    <property type="term" value="P:response to arsenic-containing substance"/>
    <property type="evidence" value="ECO:0007669"/>
    <property type="project" value="UniProtKB-KW"/>
</dbReference>
<evidence type="ECO:0000313" key="4">
    <source>
        <dbReference type="Proteomes" id="UP000316688"/>
    </source>
</evidence>
<protein>
    <submittedName>
        <fullName evidence="3">Arsenate reductase ArsC</fullName>
    </submittedName>
</protein>
<keyword evidence="1" id="KW-0059">Arsenical resistance</keyword>
<evidence type="ECO:0000313" key="3">
    <source>
        <dbReference type="EMBL" id="TVO66385.1"/>
    </source>
</evidence>